<keyword evidence="9" id="KW-1185">Reference proteome</keyword>
<evidence type="ECO:0000256" key="7">
    <source>
        <dbReference type="SAM" id="Phobius"/>
    </source>
</evidence>
<reference evidence="8 9" key="2">
    <citation type="submission" date="2020-03" db="EMBL/GenBank/DDBJ databases">
        <title>Roseomonas stagni sp. nov., isolated from pond water in Japan.</title>
        <authorList>
            <person name="Furuhata K."/>
            <person name="Miyamoto H."/>
            <person name="Goto K."/>
        </authorList>
    </citation>
    <scope>NUCLEOTIDE SEQUENCE [LARGE SCALE GENOMIC DNA]</scope>
    <source>
        <strain evidence="8 9">PeD5</strain>
    </source>
</reference>
<dbReference type="PANTHER" id="PTHR30065">
    <property type="entry name" value="FLAGELLAR BIOSYNTHETIC PROTEIN FLIR"/>
    <property type="match status" value="1"/>
</dbReference>
<evidence type="ECO:0000256" key="2">
    <source>
        <dbReference type="ARBA" id="ARBA00009772"/>
    </source>
</evidence>
<accession>A0A6M1LF46</accession>
<comment type="caution">
    <text evidence="8">The sequence shown here is derived from an EMBL/GenBank/DDBJ whole genome shotgun (WGS) entry which is preliminary data.</text>
</comment>
<keyword evidence="3" id="KW-1003">Cell membrane</keyword>
<reference evidence="8 9" key="1">
    <citation type="submission" date="2020-02" db="EMBL/GenBank/DDBJ databases">
        <authorList>
            <person name="Kim H.M."/>
            <person name="Jeon C.O."/>
        </authorList>
    </citation>
    <scope>NUCLEOTIDE SEQUENCE [LARGE SCALE GENOMIC DNA]</scope>
    <source>
        <strain evidence="8 9">PeD5</strain>
    </source>
</reference>
<comment type="similarity">
    <text evidence="2">Belongs to the FliR/MopE/SpaR family.</text>
</comment>
<dbReference type="AlphaFoldDB" id="A0A6M1LF46"/>
<feature type="transmembrane region" description="Helical" evidence="7">
    <location>
        <begin position="203"/>
        <end position="222"/>
    </location>
</feature>
<evidence type="ECO:0000313" key="9">
    <source>
        <dbReference type="Proteomes" id="UP000475385"/>
    </source>
</evidence>
<evidence type="ECO:0000256" key="5">
    <source>
        <dbReference type="ARBA" id="ARBA00022989"/>
    </source>
</evidence>
<feature type="transmembrane region" description="Helical" evidence="7">
    <location>
        <begin position="111"/>
        <end position="133"/>
    </location>
</feature>
<feature type="transmembrane region" description="Helical" evidence="7">
    <location>
        <begin position="31"/>
        <end position="49"/>
    </location>
</feature>
<feature type="transmembrane region" description="Helical" evidence="7">
    <location>
        <begin position="145"/>
        <end position="164"/>
    </location>
</feature>
<evidence type="ECO:0000313" key="8">
    <source>
        <dbReference type="EMBL" id="NGM18787.1"/>
    </source>
</evidence>
<sequence>MERDALRPHGGARRHAVTEADHALLQMLPGLVFQAALVFARLGAAVMLLPGVGEAEVPAPLRLGLGLALVAVLLPVLAPDLPAMPEDLAETTRLVVTEIVIGLWIGTLARILVIAFAMAGQAIATLVGLSSLFAYDASLGMGGTALGRAFALMAAVLVLSTGLYRVPLAAMAESYAMMPAGSPFPSGPAALAVARMGADSLDLALRISAPFVVGAVLLNVALGLLSRLAPQVQTFFIAVPGQILAGLGLLALLAPPMIATLMEALRAGFGALPGVR</sequence>
<feature type="transmembrane region" description="Helical" evidence="7">
    <location>
        <begin position="61"/>
        <end position="78"/>
    </location>
</feature>
<proteinExistence type="inferred from homology"/>
<dbReference type="GO" id="GO:0006605">
    <property type="term" value="P:protein targeting"/>
    <property type="evidence" value="ECO:0007669"/>
    <property type="project" value="InterPro"/>
</dbReference>
<name>A0A6M1LF46_9PROT</name>
<evidence type="ECO:0000256" key="6">
    <source>
        <dbReference type="ARBA" id="ARBA00023136"/>
    </source>
</evidence>
<evidence type="ECO:0000256" key="1">
    <source>
        <dbReference type="ARBA" id="ARBA00004651"/>
    </source>
</evidence>
<dbReference type="PANTHER" id="PTHR30065:SF8">
    <property type="entry name" value="FLAGELLAR BIOSYNTHETIC PROTEIN FLIR"/>
    <property type="match status" value="1"/>
</dbReference>
<keyword evidence="6 7" id="KW-0472">Membrane</keyword>
<feature type="transmembrane region" description="Helical" evidence="7">
    <location>
        <begin position="234"/>
        <end position="254"/>
    </location>
</feature>
<dbReference type="GO" id="GO:0005886">
    <property type="term" value="C:plasma membrane"/>
    <property type="evidence" value="ECO:0007669"/>
    <property type="project" value="UniProtKB-SubCell"/>
</dbReference>
<dbReference type="Pfam" id="PF01311">
    <property type="entry name" value="Bac_export_1"/>
    <property type="match status" value="1"/>
</dbReference>
<dbReference type="InterPro" id="IPR002010">
    <property type="entry name" value="T3SS_IM_R"/>
</dbReference>
<organism evidence="8 9">
    <name type="scientific">Falsiroseomonas algicola</name>
    <dbReference type="NCBI Taxonomy" id="2716930"/>
    <lineage>
        <taxon>Bacteria</taxon>
        <taxon>Pseudomonadati</taxon>
        <taxon>Pseudomonadota</taxon>
        <taxon>Alphaproteobacteria</taxon>
        <taxon>Acetobacterales</taxon>
        <taxon>Roseomonadaceae</taxon>
        <taxon>Falsiroseomonas</taxon>
    </lineage>
</organism>
<evidence type="ECO:0000256" key="4">
    <source>
        <dbReference type="ARBA" id="ARBA00022692"/>
    </source>
</evidence>
<dbReference type="Proteomes" id="UP000475385">
    <property type="component" value="Unassembled WGS sequence"/>
</dbReference>
<dbReference type="PRINTS" id="PR00953">
    <property type="entry name" value="TYPE3IMRPROT"/>
</dbReference>
<dbReference type="EMBL" id="JAAIKB010000001">
    <property type="protein sequence ID" value="NGM18787.1"/>
    <property type="molecule type" value="Genomic_DNA"/>
</dbReference>
<gene>
    <name evidence="8" type="ORF">G3576_02095</name>
</gene>
<evidence type="ECO:0000256" key="3">
    <source>
        <dbReference type="ARBA" id="ARBA00022475"/>
    </source>
</evidence>
<protein>
    <submittedName>
        <fullName evidence="8">Type III secretion protein</fullName>
    </submittedName>
</protein>
<keyword evidence="5 7" id="KW-1133">Transmembrane helix</keyword>
<keyword evidence="4 7" id="KW-0812">Transmembrane</keyword>
<comment type="subcellular location">
    <subcellularLocation>
        <location evidence="1">Cell membrane</location>
        <topology evidence="1">Multi-pass membrane protein</topology>
    </subcellularLocation>
</comment>